<keyword evidence="5" id="KW-1185">Reference proteome</keyword>
<evidence type="ECO:0000259" key="3">
    <source>
        <dbReference type="PROSITE" id="PS50160"/>
    </source>
</evidence>
<sequence>MAWRARPLARDRRTPEGFVPPMLATPSQVIPTGPGWLYQVKHDGYRMQAHWRAGKVRLWSRNGLAWYERLPRIASGVRELPCASCVLDGEAVVQLPDGRDDFHALRSKQAGLQAVLMAFDLLELDGRDLRQLPLVERRAALARLLAAPVDGIALVDALDEQGPDLFRHACELGLEGLVCKRKDSLYRSGPSLAWLKAKCPDYVRR</sequence>
<comment type="caution">
    <text evidence="4">The sequence shown here is derived from an EMBL/GenBank/DDBJ whole genome shotgun (WGS) entry which is preliminary data.</text>
</comment>
<dbReference type="EMBL" id="PVZS01000002">
    <property type="protein sequence ID" value="PSC06745.1"/>
    <property type="molecule type" value="Genomic_DNA"/>
</dbReference>
<dbReference type="GO" id="GO:0005524">
    <property type="term" value="F:ATP binding"/>
    <property type="evidence" value="ECO:0007669"/>
    <property type="project" value="InterPro"/>
</dbReference>
<reference evidence="5" key="1">
    <citation type="submission" date="2018-03" db="EMBL/GenBank/DDBJ databases">
        <authorList>
            <person name="Sun L."/>
            <person name="Liu H."/>
            <person name="Chen W."/>
            <person name="Huang K."/>
            <person name="Liu W."/>
            <person name="Gao X."/>
        </authorList>
    </citation>
    <scope>NUCLEOTIDE SEQUENCE [LARGE SCALE GENOMIC DNA]</scope>
    <source>
        <strain evidence="5">SH9</strain>
    </source>
</reference>
<name>A0A2T1HYQ2_9HYPH</name>
<dbReference type="GO" id="GO:0006281">
    <property type="term" value="P:DNA repair"/>
    <property type="evidence" value="ECO:0007669"/>
    <property type="project" value="InterPro"/>
</dbReference>
<keyword evidence="2" id="KW-0436">Ligase</keyword>
<proteinExistence type="inferred from homology"/>
<protein>
    <recommendedName>
        <fullName evidence="3">ATP-dependent DNA ligase family profile domain-containing protein</fullName>
    </recommendedName>
</protein>
<gene>
    <name evidence="4" type="ORF">SLNSH_02815</name>
</gene>
<dbReference type="PANTHER" id="PTHR45674">
    <property type="entry name" value="DNA LIGASE 1/3 FAMILY MEMBER"/>
    <property type="match status" value="1"/>
</dbReference>
<evidence type="ECO:0000256" key="1">
    <source>
        <dbReference type="ARBA" id="ARBA00007572"/>
    </source>
</evidence>
<dbReference type="Gene3D" id="3.30.470.30">
    <property type="entry name" value="DNA ligase/mRNA capping enzyme"/>
    <property type="match status" value="1"/>
</dbReference>
<dbReference type="AlphaFoldDB" id="A0A2T1HYQ2"/>
<feature type="domain" description="ATP-dependent DNA ligase family profile" evidence="3">
    <location>
        <begin position="107"/>
        <end position="198"/>
    </location>
</feature>
<comment type="similarity">
    <text evidence="1">Belongs to the ATP-dependent DNA ligase family.</text>
</comment>
<dbReference type="Gene3D" id="3.30.1490.70">
    <property type="match status" value="1"/>
</dbReference>
<dbReference type="GO" id="GO:0006310">
    <property type="term" value="P:DNA recombination"/>
    <property type="evidence" value="ECO:0007669"/>
    <property type="project" value="InterPro"/>
</dbReference>
<dbReference type="PROSITE" id="PS50160">
    <property type="entry name" value="DNA_LIGASE_A3"/>
    <property type="match status" value="1"/>
</dbReference>
<dbReference type="PANTHER" id="PTHR45674:SF4">
    <property type="entry name" value="DNA LIGASE 1"/>
    <property type="match status" value="1"/>
</dbReference>
<dbReference type="Pfam" id="PF01068">
    <property type="entry name" value="DNA_ligase_A_M"/>
    <property type="match status" value="1"/>
</dbReference>
<evidence type="ECO:0000313" key="4">
    <source>
        <dbReference type="EMBL" id="PSC06745.1"/>
    </source>
</evidence>
<dbReference type="CDD" id="cd07906">
    <property type="entry name" value="Adenylation_DNA_ligase_LigD_LigC"/>
    <property type="match status" value="1"/>
</dbReference>
<evidence type="ECO:0000313" key="5">
    <source>
        <dbReference type="Proteomes" id="UP000239772"/>
    </source>
</evidence>
<evidence type="ECO:0000256" key="2">
    <source>
        <dbReference type="ARBA" id="ARBA00022598"/>
    </source>
</evidence>
<dbReference type="GO" id="GO:0003910">
    <property type="term" value="F:DNA ligase (ATP) activity"/>
    <property type="evidence" value="ECO:0007669"/>
    <property type="project" value="InterPro"/>
</dbReference>
<dbReference type="SUPFAM" id="SSF56091">
    <property type="entry name" value="DNA ligase/mRNA capping enzyme, catalytic domain"/>
    <property type="match status" value="1"/>
</dbReference>
<organism evidence="4 5">
    <name type="scientific">Alsobacter soli</name>
    <dbReference type="NCBI Taxonomy" id="2109933"/>
    <lineage>
        <taxon>Bacteria</taxon>
        <taxon>Pseudomonadati</taxon>
        <taxon>Pseudomonadota</taxon>
        <taxon>Alphaproteobacteria</taxon>
        <taxon>Hyphomicrobiales</taxon>
        <taxon>Alsobacteraceae</taxon>
        <taxon>Alsobacter</taxon>
    </lineage>
</organism>
<dbReference type="InterPro" id="IPR012310">
    <property type="entry name" value="DNA_ligase_ATP-dep_cent"/>
</dbReference>
<dbReference type="Proteomes" id="UP000239772">
    <property type="component" value="Unassembled WGS sequence"/>
</dbReference>
<dbReference type="InterPro" id="IPR050191">
    <property type="entry name" value="ATP-dep_DNA_ligase"/>
</dbReference>
<accession>A0A2T1HYQ2</accession>